<dbReference type="Gene3D" id="2.60.40.10">
    <property type="entry name" value="Immunoglobulins"/>
    <property type="match status" value="1"/>
</dbReference>
<dbReference type="SUPFAM" id="SSF49299">
    <property type="entry name" value="PKD domain"/>
    <property type="match status" value="1"/>
</dbReference>
<dbReference type="CDD" id="cd00146">
    <property type="entry name" value="PKD"/>
    <property type="match status" value="1"/>
</dbReference>
<dbReference type="PROSITE" id="PS50093">
    <property type="entry name" value="PKD"/>
    <property type="match status" value="1"/>
</dbReference>
<feature type="chain" id="PRO_5037042304" description="PKD domain-containing protein" evidence="1">
    <location>
        <begin position="35"/>
        <end position="344"/>
    </location>
</feature>
<feature type="domain" description="PKD" evidence="2">
    <location>
        <begin position="76"/>
        <end position="132"/>
    </location>
</feature>
<comment type="caution">
    <text evidence="3">The sequence shown here is derived from an EMBL/GenBank/DDBJ whole genome shotgun (WGS) entry which is preliminary data.</text>
</comment>
<gene>
    <name evidence="3" type="ORF">Aau02nite_31100</name>
</gene>
<evidence type="ECO:0000313" key="3">
    <source>
        <dbReference type="EMBL" id="GIM68325.1"/>
    </source>
</evidence>
<protein>
    <recommendedName>
        <fullName evidence="2">PKD domain-containing protein</fullName>
    </recommendedName>
</protein>
<evidence type="ECO:0000313" key="4">
    <source>
        <dbReference type="Proteomes" id="UP000681340"/>
    </source>
</evidence>
<dbReference type="GO" id="GO:0005975">
    <property type="term" value="P:carbohydrate metabolic process"/>
    <property type="evidence" value="ECO:0007669"/>
    <property type="project" value="UniProtKB-ARBA"/>
</dbReference>
<organism evidence="3 4">
    <name type="scientific">Actinoplanes auranticolor</name>
    <dbReference type="NCBI Taxonomy" id="47988"/>
    <lineage>
        <taxon>Bacteria</taxon>
        <taxon>Bacillati</taxon>
        <taxon>Actinomycetota</taxon>
        <taxon>Actinomycetes</taxon>
        <taxon>Micromonosporales</taxon>
        <taxon>Micromonosporaceae</taxon>
        <taxon>Actinoplanes</taxon>
    </lineage>
</organism>
<feature type="signal peptide" evidence="1">
    <location>
        <begin position="1"/>
        <end position="34"/>
    </location>
</feature>
<dbReference type="InterPro" id="IPR013783">
    <property type="entry name" value="Ig-like_fold"/>
</dbReference>
<accession>A0A919VM10</accession>
<dbReference type="InterPro" id="IPR035986">
    <property type="entry name" value="PKD_dom_sf"/>
</dbReference>
<evidence type="ECO:0000259" key="2">
    <source>
        <dbReference type="PROSITE" id="PS50093"/>
    </source>
</evidence>
<name>A0A919VM10_9ACTN</name>
<keyword evidence="4" id="KW-1185">Reference proteome</keyword>
<sequence>MNSGRSRSLAAMLTLALGAGTVAGAGLLGPPAWAAGDLTGTYTLDSTGIWTGQQVTLTENELVDGTPDSVAERTVDWGDGSPVQALPAGATKATHKYAAVGSYPVTVKLTDADGEGTATITNASATVQVSTAIGSYKFAVASNWTWADGGATAKLLLSGVPATATRVWVDWGDGKTSLLGPKTAATTHYYPVGVHAAKITLENAQGRTTPVTTRGYTVKVDETRPTSTLTVPGKPTRASSWKTIQGTAKDGQIGMDSVGVQLWKWTATKDYYFNFSTRKWVRYTPGKTKIPNAAVTWRGVDAKGVWRVPVPGLGKGYSLEVDYVAVDRAGNDSGWKYKVQKLTS</sequence>
<proteinExistence type="predicted"/>
<dbReference type="Proteomes" id="UP000681340">
    <property type="component" value="Unassembled WGS sequence"/>
</dbReference>
<keyword evidence="1" id="KW-0732">Signal</keyword>
<dbReference type="EMBL" id="BOQL01000025">
    <property type="protein sequence ID" value="GIM68325.1"/>
    <property type="molecule type" value="Genomic_DNA"/>
</dbReference>
<dbReference type="AlphaFoldDB" id="A0A919VM10"/>
<evidence type="ECO:0000256" key="1">
    <source>
        <dbReference type="SAM" id="SignalP"/>
    </source>
</evidence>
<reference evidence="3" key="1">
    <citation type="submission" date="2021-03" db="EMBL/GenBank/DDBJ databases">
        <title>Whole genome shotgun sequence of Actinoplanes auranticolor NBRC 12245.</title>
        <authorList>
            <person name="Komaki H."/>
            <person name="Tamura T."/>
        </authorList>
    </citation>
    <scope>NUCLEOTIDE SEQUENCE</scope>
    <source>
        <strain evidence="3">NBRC 12245</strain>
    </source>
</reference>
<dbReference type="Pfam" id="PF00801">
    <property type="entry name" value="PKD"/>
    <property type="match status" value="1"/>
</dbReference>
<dbReference type="InterPro" id="IPR000601">
    <property type="entry name" value="PKD_dom"/>
</dbReference>